<dbReference type="InterPro" id="IPR032675">
    <property type="entry name" value="LRR_dom_sf"/>
</dbReference>
<dbReference type="Proteomes" id="UP000727407">
    <property type="component" value="Unassembled WGS sequence"/>
</dbReference>
<accession>A0A8J4UAM6</accession>
<dbReference type="OrthoDB" id="660555at2759"/>
<dbReference type="InterPro" id="IPR001611">
    <property type="entry name" value="Leu-rich_rpt"/>
</dbReference>
<dbReference type="Pfam" id="PF13855">
    <property type="entry name" value="LRR_8"/>
    <property type="match status" value="2"/>
</dbReference>
<dbReference type="InterPro" id="IPR050216">
    <property type="entry name" value="LRR_domain-containing"/>
</dbReference>
<gene>
    <name evidence="3" type="ORF">DAT39_001147</name>
</gene>
<dbReference type="InterPro" id="IPR003591">
    <property type="entry name" value="Leu-rich_rpt_typical-subtyp"/>
</dbReference>
<dbReference type="PROSITE" id="PS51450">
    <property type="entry name" value="LRR"/>
    <property type="match status" value="2"/>
</dbReference>
<proteinExistence type="predicted"/>
<evidence type="ECO:0000313" key="4">
    <source>
        <dbReference type="Proteomes" id="UP000727407"/>
    </source>
</evidence>
<keyword evidence="4" id="KW-1185">Reference proteome</keyword>
<evidence type="ECO:0000256" key="1">
    <source>
        <dbReference type="ARBA" id="ARBA00022614"/>
    </source>
</evidence>
<evidence type="ECO:0000256" key="2">
    <source>
        <dbReference type="ARBA" id="ARBA00022737"/>
    </source>
</evidence>
<name>A0A8J4UAM6_CLAMG</name>
<dbReference type="SMART" id="SM00369">
    <property type="entry name" value="LRR_TYP"/>
    <property type="match status" value="6"/>
</dbReference>
<dbReference type="SMART" id="SM00365">
    <property type="entry name" value="LRR_SD22"/>
    <property type="match status" value="4"/>
</dbReference>
<reference evidence="3" key="1">
    <citation type="submission" date="2020-07" db="EMBL/GenBank/DDBJ databases">
        <title>Clarias magur genome sequencing, assembly and annotation.</title>
        <authorList>
            <person name="Kushwaha B."/>
            <person name="Kumar R."/>
            <person name="Das P."/>
            <person name="Joshi C.G."/>
            <person name="Kumar D."/>
            <person name="Nagpure N.S."/>
            <person name="Pandey M."/>
            <person name="Agarwal S."/>
            <person name="Srivastava S."/>
            <person name="Singh M."/>
            <person name="Sahoo L."/>
            <person name="Jayasankar P."/>
            <person name="Meher P.K."/>
            <person name="Koringa P.G."/>
            <person name="Iquebal M.A."/>
            <person name="Das S.P."/>
            <person name="Bit A."/>
            <person name="Patnaik S."/>
            <person name="Patel N."/>
            <person name="Shah T.M."/>
            <person name="Hinsu A."/>
            <person name="Jena J.K."/>
        </authorList>
    </citation>
    <scope>NUCLEOTIDE SEQUENCE</scope>
    <source>
        <strain evidence="3">CIFAMagur01</strain>
        <tissue evidence="3">Testis</tissue>
    </source>
</reference>
<dbReference type="EMBL" id="QNUK01000007">
    <property type="protein sequence ID" value="KAF5909124.1"/>
    <property type="molecule type" value="Genomic_DNA"/>
</dbReference>
<feature type="non-terminal residue" evidence="3">
    <location>
        <position position="322"/>
    </location>
</feature>
<evidence type="ECO:0000313" key="3">
    <source>
        <dbReference type="EMBL" id="KAF5909124.1"/>
    </source>
</evidence>
<dbReference type="Pfam" id="PF00560">
    <property type="entry name" value="LRR_1"/>
    <property type="match status" value="1"/>
</dbReference>
<protein>
    <submittedName>
        <fullName evidence="3">Leucine-rich repeat-containing protein 69</fullName>
    </submittedName>
</protein>
<feature type="non-terminal residue" evidence="3">
    <location>
        <position position="1"/>
    </location>
</feature>
<sequence>LTELNLGNNAFEEMPPVLEQLHSLKKLYVYRNQIFILRPEVLKSLSNLIVLNLNHNKIRMIPPAIKSLSKLEKFSIADNQLEEIPAELGLVSKLTELNLARNKLSEIPQELYKLTHLRNLSLARNRLRELPEGILGWKDLKMFDVAGNLLSMFPADFHLLELKELYFEGNNLVRFEPVTSSQEDEVLSLKDMGIKDSKNIPVRVPLCSYSCFNKSGQPFYRVSKSTCWVQHFPTIALGEMDSASSLLGPHPAQHDTDTPTDNPGFTVTVGNQRGMSTSLHLITELALTKSFPKTLSCSHVPIWFDSTSVCSATGARNVLSEV</sequence>
<organism evidence="3 4">
    <name type="scientific">Clarias magur</name>
    <name type="common">Asian catfish</name>
    <name type="synonym">Macropteronotus magur</name>
    <dbReference type="NCBI Taxonomy" id="1594786"/>
    <lineage>
        <taxon>Eukaryota</taxon>
        <taxon>Metazoa</taxon>
        <taxon>Chordata</taxon>
        <taxon>Craniata</taxon>
        <taxon>Vertebrata</taxon>
        <taxon>Euteleostomi</taxon>
        <taxon>Actinopterygii</taxon>
        <taxon>Neopterygii</taxon>
        <taxon>Teleostei</taxon>
        <taxon>Ostariophysi</taxon>
        <taxon>Siluriformes</taxon>
        <taxon>Clariidae</taxon>
        <taxon>Clarias</taxon>
    </lineage>
</organism>
<dbReference type="Gene3D" id="3.80.10.10">
    <property type="entry name" value="Ribonuclease Inhibitor"/>
    <property type="match status" value="2"/>
</dbReference>
<keyword evidence="1" id="KW-0433">Leucine-rich repeat</keyword>
<keyword evidence="2" id="KW-0677">Repeat</keyword>
<dbReference type="PANTHER" id="PTHR48051:SF1">
    <property type="entry name" value="RAS SUPPRESSOR PROTEIN 1"/>
    <property type="match status" value="1"/>
</dbReference>
<dbReference type="SUPFAM" id="SSF52058">
    <property type="entry name" value="L domain-like"/>
    <property type="match status" value="1"/>
</dbReference>
<dbReference type="GO" id="GO:0005737">
    <property type="term" value="C:cytoplasm"/>
    <property type="evidence" value="ECO:0007669"/>
    <property type="project" value="TreeGrafter"/>
</dbReference>
<comment type="caution">
    <text evidence="3">The sequence shown here is derived from an EMBL/GenBank/DDBJ whole genome shotgun (WGS) entry which is preliminary data.</text>
</comment>
<dbReference type="AlphaFoldDB" id="A0A8J4UAM6"/>
<dbReference type="PANTHER" id="PTHR48051">
    <property type="match status" value="1"/>
</dbReference>